<keyword evidence="3" id="KW-0786">Thiamine pyrophosphate</keyword>
<gene>
    <name evidence="5" type="ORF">GS4_08_00250</name>
</gene>
<dbReference type="Pfam" id="PF00456">
    <property type="entry name" value="Transketolase_N"/>
    <property type="match status" value="1"/>
</dbReference>
<evidence type="ECO:0000313" key="5">
    <source>
        <dbReference type="EMBL" id="GAC67441.1"/>
    </source>
</evidence>
<accession>M0QGM9</accession>
<sequence>MRSSSQSSLATSQQLADAIRLRIIEMSASPAGVHVGGSISIADIMGVLYAEILRNPAGGWSDHDRDHFILSKGHACSALYAALVEIGALDARALDSYAEDDGILAGHPMKGISGVDFSTGALGHGLPIGVGIALGGLRLGTRRRAFVILGDGELQEGSNWEAAMAAPALGLHNLVAIVDRNRWQISGATEDCVGLEPLSSKWSSFGWETAVIDGHDHAQIRDALTAPRERPLAVVAETIKARGVPGLEDTKDSHSASLDDQERAAALRAMGRLTS</sequence>
<dbReference type="eggNOG" id="COG3959">
    <property type="taxonomic scope" value="Bacteria"/>
</dbReference>
<keyword evidence="6" id="KW-1185">Reference proteome</keyword>
<dbReference type="PANTHER" id="PTHR47514:SF1">
    <property type="entry name" value="TRANSKETOLASE N-TERMINAL SECTION-RELATED"/>
    <property type="match status" value="1"/>
</dbReference>
<reference evidence="5 6" key="1">
    <citation type="submission" date="2013-01" db="EMBL/GenBank/DDBJ databases">
        <title>Whole genome shotgun sequence of Gordonia soli NBRC 108243.</title>
        <authorList>
            <person name="Isaki-Nakamura S."/>
            <person name="Hosoyama A."/>
            <person name="Tsuchikane K."/>
            <person name="Ando Y."/>
            <person name="Baba S."/>
            <person name="Ohji S."/>
            <person name="Hamada M."/>
            <person name="Tamura T."/>
            <person name="Yamazoe A."/>
            <person name="Yamazaki S."/>
            <person name="Fujita N."/>
        </authorList>
    </citation>
    <scope>NUCLEOTIDE SEQUENCE [LARGE SCALE GENOMIC DNA]</scope>
    <source>
        <strain evidence="5 6">NBRC 108243</strain>
    </source>
</reference>
<dbReference type="InterPro" id="IPR005474">
    <property type="entry name" value="Transketolase_N"/>
</dbReference>
<dbReference type="PANTHER" id="PTHR47514">
    <property type="entry name" value="TRANSKETOLASE N-TERMINAL SECTION-RELATED"/>
    <property type="match status" value="1"/>
</dbReference>
<dbReference type="InterPro" id="IPR029061">
    <property type="entry name" value="THDP-binding"/>
</dbReference>
<comment type="caution">
    <text evidence="5">The sequence shown here is derived from an EMBL/GenBank/DDBJ whole genome shotgun (WGS) entry which is preliminary data.</text>
</comment>
<dbReference type="RefSeq" id="WP_007618644.1">
    <property type="nucleotide sequence ID" value="NZ_BANX01000008.1"/>
</dbReference>
<proteinExistence type="inferred from homology"/>
<organism evidence="5 6">
    <name type="scientific">Gordonia soli NBRC 108243</name>
    <dbReference type="NCBI Taxonomy" id="1223545"/>
    <lineage>
        <taxon>Bacteria</taxon>
        <taxon>Bacillati</taxon>
        <taxon>Actinomycetota</taxon>
        <taxon>Actinomycetes</taxon>
        <taxon>Mycobacteriales</taxon>
        <taxon>Gordoniaceae</taxon>
        <taxon>Gordonia</taxon>
    </lineage>
</organism>
<evidence type="ECO:0000313" key="6">
    <source>
        <dbReference type="Proteomes" id="UP000011666"/>
    </source>
</evidence>
<dbReference type="SUPFAM" id="SSF52518">
    <property type="entry name" value="Thiamin diphosphate-binding fold (THDP-binding)"/>
    <property type="match status" value="1"/>
</dbReference>
<dbReference type="AlphaFoldDB" id="M0QGM9"/>
<dbReference type="EMBL" id="BANX01000008">
    <property type="protein sequence ID" value="GAC67441.1"/>
    <property type="molecule type" value="Genomic_DNA"/>
</dbReference>
<name>M0QGM9_9ACTN</name>
<dbReference type="OrthoDB" id="9759664at2"/>
<evidence type="ECO:0000256" key="2">
    <source>
        <dbReference type="ARBA" id="ARBA00007131"/>
    </source>
</evidence>
<dbReference type="CDD" id="cd02012">
    <property type="entry name" value="TPP_TK"/>
    <property type="match status" value="1"/>
</dbReference>
<dbReference type="Gene3D" id="3.40.50.970">
    <property type="match status" value="1"/>
</dbReference>
<dbReference type="Proteomes" id="UP000011666">
    <property type="component" value="Unassembled WGS sequence"/>
</dbReference>
<dbReference type="STRING" id="1223545.GS4_08_00250"/>
<feature type="domain" description="Transketolase N-terminal" evidence="4">
    <location>
        <begin position="13"/>
        <end position="271"/>
    </location>
</feature>
<comment type="cofactor">
    <cofactor evidence="1">
        <name>thiamine diphosphate</name>
        <dbReference type="ChEBI" id="CHEBI:58937"/>
    </cofactor>
</comment>
<dbReference type="GO" id="GO:0000287">
    <property type="term" value="F:magnesium ion binding"/>
    <property type="evidence" value="ECO:0007669"/>
    <property type="project" value="UniProtKB-ARBA"/>
</dbReference>
<evidence type="ECO:0000256" key="1">
    <source>
        <dbReference type="ARBA" id="ARBA00001964"/>
    </source>
</evidence>
<evidence type="ECO:0000259" key="4">
    <source>
        <dbReference type="Pfam" id="PF00456"/>
    </source>
</evidence>
<protein>
    <submittedName>
        <fullName evidence="5">Putative transketolase N-terminal section</fullName>
    </submittedName>
</protein>
<evidence type="ECO:0000256" key="3">
    <source>
        <dbReference type="ARBA" id="ARBA00023052"/>
    </source>
</evidence>
<comment type="similarity">
    <text evidence="2">Belongs to the transketolase family.</text>
</comment>